<dbReference type="InterPro" id="IPR036691">
    <property type="entry name" value="Endo/exonu/phosph_ase_sf"/>
</dbReference>
<evidence type="ECO:0000259" key="1">
    <source>
        <dbReference type="PROSITE" id="PS50878"/>
    </source>
</evidence>
<comment type="caution">
    <text evidence="3">The sequence shown here is derived from an EMBL/GenBank/DDBJ whole genome shotgun (WGS) entry which is preliminary data.</text>
</comment>
<dbReference type="Gene3D" id="3.60.10.10">
    <property type="entry name" value="Endonuclease/exonuclease/phosphatase"/>
    <property type="match status" value="1"/>
</dbReference>
<accession>A0ABD2VXI4</accession>
<dbReference type="Pfam" id="PF00078">
    <property type="entry name" value="RVT_1"/>
    <property type="match status" value="1"/>
</dbReference>
<dbReference type="InterPro" id="IPR043502">
    <property type="entry name" value="DNA/RNA_pol_sf"/>
</dbReference>
<name>A0ABD2VXI4_9HYME</name>
<dbReference type="SUPFAM" id="SSF56219">
    <property type="entry name" value="DNase I-like"/>
    <property type="match status" value="1"/>
</dbReference>
<dbReference type="SUPFAM" id="SSF56672">
    <property type="entry name" value="DNA/RNA polymerases"/>
    <property type="match status" value="1"/>
</dbReference>
<reference evidence="3 4" key="1">
    <citation type="journal article" date="2024" name="bioRxiv">
        <title>A reference genome for Trichogramma kaykai: A tiny desert-dwelling parasitoid wasp with competing sex-ratio distorters.</title>
        <authorList>
            <person name="Culotta J."/>
            <person name="Lindsey A.R."/>
        </authorList>
    </citation>
    <scope>NUCLEOTIDE SEQUENCE [LARGE SCALE GENOMIC DNA]</scope>
    <source>
        <strain evidence="3 4">KSX58</strain>
    </source>
</reference>
<dbReference type="InterPro" id="IPR005135">
    <property type="entry name" value="Endo/exonuclease/phosphatase"/>
</dbReference>
<dbReference type="Pfam" id="PF14529">
    <property type="entry name" value="Exo_endo_phos_2"/>
    <property type="match status" value="1"/>
</dbReference>
<dbReference type="InterPro" id="IPR000477">
    <property type="entry name" value="RT_dom"/>
</dbReference>
<dbReference type="EMBL" id="JBJJXI010000161">
    <property type="protein sequence ID" value="KAL3385107.1"/>
    <property type="molecule type" value="Genomic_DNA"/>
</dbReference>
<gene>
    <name evidence="3" type="ORF">TKK_019231</name>
    <name evidence="2" type="ORF">TKK_020750</name>
</gene>
<evidence type="ECO:0000313" key="2">
    <source>
        <dbReference type="EMBL" id="KAL3383339.1"/>
    </source>
</evidence>
<evidence type="ECO:0000313" key="4">
    <source>
        <dbReference type="Proteomes" id="UP001627154"/>
    </source>
</evidence>
<keyword evidence="4" id="KW-1185">Reference proteome</keyword>
<dbReference type="EMBL" id="JBJJXI010000200">
    <property type="protein sequence ID" value="KAL3383339.1"/>
    <property type="molecule type" value="Genomic_DNA"/>
</dbReference>
<dbReference type="CDD" id="cd01650">
    <property type="entry name" value="RT_nLTR_like"/>
    <property type="match status" value="1"/>
</dbReference>
<dbReference type="GO" id="GO:0071897">
    <property type="term" value="P:DNA biosynthetic process"/>
    <property type="evidence" value="ECO:0007669"/>
    <property type="project" value="UniProtKB-ARBA"/>
</dbReference>
<dbReference type="Proteomes" id="UP001627154">
    <property type="component" value="Unassembled WGS sequence"/>
</dbReference>
<organism evidence="3 4">
    <name type="scientific">Trichogramma kaykai</name>
    <dbReference type="NCBI Taxonomy" id="54128"/>
    <lineage>
        <taxon>Eukaryota</taxon>
        <taxon>Metazoa</taxon>
        <taxon>Ecdysozoa</taxon>
        <taxon>Arthropoda</taxon>
        <taxon>Hexapoda</taxon>
        <taxon>Insecta</taxon>
        <taxon>Pterygota</taxon>
        <taxon>Neoptera</taxon>
        <taxon>Endopterygota</taxon>
        <taxon>Hymenoptera</taxon>
        <taxon>Apocrita</taxon>
        <taxon>Proctotrupomorpha</taxon>
        <taxon>Chalcidoidea</taxon>
        <taxon>Trichogrammatidae</taxon>
        <taxon>Trichogramma</taxon>
    </lineage>
</organism>
<proteinExistence type="predicted"/>
<feature type="domain" description="Reverse transcriptase" evidence="1">
    <location>
        <begin position="472"/>
        <end position="765"/>
    </location>
</feature>
<dbReference type="PANTHER" id="PTHR19446">
    <property type="entry name" value="REVERSE TRANSCRIPTASES"/>
    <property type="match status" value="1"/>
</dbReference>
<evidence type="ECO:0000313" key="3">
    <source>
        <dbReference type="EMBL" id="KAL3385107.1"/>
    </source>
</evidence>
<dbReference type="AlphaFoldDB" id="A0ABD2VXI4"/>
<protein>
    <recommendedName>
        <fullName evidence="1">Reverse transcriptase domain-containing protein</fullName>
    </recommendedName>
</protein>
<sequence length="1042" mass="118234">MGRSKVASDELLVMAKEEDIDIMMVQEPYVVEGRVAHMNRISNTVIECLGTDDRPWACLVSLNEDYTLTMIKQVCTAHCVCAHVIGPTGEFYVVSVYCQFSRRIEDFLVQLRSVLVVTRGKKTIIGMDANAISALWNFEGPVSESGSNYANGQLLEEFIMEHCLVPLNAPGNPSTFTKGRYSIDVSLVTSDMAANLWLWKVWDARILSDHRPITFSLTREEGLDVFKSRRFNTAKANWRKFSKIVDRSTRSLVGCALDDRSDIEAFVDLLTNVVVKASDSSMPVKKRHKKSVPWWSRELTDMKKRVNRLRREYQREVIHELRQNKKAFYLRERKAYTRRASSARQSSWRAFIEKESENEAYGLVYKIATERVSARKALETVVLDGVATVDWQETAKGMLDGLFGRQERASVQVRPLARPVLEHLEWGQRETEKAIRKMKKGKAPGEDRIEVEHLRYITKSRLFGQVVRLLNACFRLGVFPSQWKCGSVRVLLKSRDKDPALVKSYRPICLLSVMSKVLERLMSESLRPVIMDQRFASEHQYAYRKGRGTVNAIERLRNIISGMNDGIVLAVFFDISGAFDNLRWKDVMDELTLRGCPAQLCNLVQDYLSERKVAINERHCRIVKELDKGCPQGSILGPEFWNICLDGLLRALESEGISFVAYADDLVILVGGGSRRKIEREAQKAADLVSGWCNEKGLSLSESKSELLLIRDKVLKGNARKRHAAGSLSGSVKNVGKGGVRPPSVKVNGKNLKLASSVRYLGVTFKSGLLLSEHVQVAGDRAKRTVMSLMRVSRANWGLSCRYMSMIYRSVYVPTVLYAVEAWGDLAGPLSRKLEQIQRFALHRVCKTYCTCSTVALQVLACEMPMDLLVKQKIGRYRISKGLAFVWNDWAYECNADKSEGLHALNEKAMNEWNDRWISSEKGMVTRYFFPTVKDRLACTHLRLSHYVVQFMSGHGNFKAKLRGFGLNESGECGCGLEDTAMHELFECDLFEDERMGLRECADRLGIVWPPSCQQLVQTQEMFKAFEGFCITVGRKKELLSL</sequence>
<dbReference type="PROSITE" id="PS50878">
    <property type="entry name" value="RT_POL"/>
    <property type="match status" value="1"/>
</dbReference>